<evidence type="ECO:0000256" key="1">
    <source>
        <dbReference type="SAM" id="Phobius"/>
    </source>
</evidence>
<proteinExistence type="predicted"/>
<reference evidence="2 3" key="1">
    <citation type="submission" date="2024-04" db="EMBL/GenBank/DDBJ databases">
        <title>Novel species of the genus Ideonella isolated from streams.</title>
        <authorList>
            <person name="Lu H."/>
        </authorList>
    </citation>
    <scope>NUCLEOTIDE SEQUENCE [LARGE SCALE GENOMIC DNA]</scope>
    <source>
        <strain evidence="2 3">LYT19W</strain>
    </source>
</reference>
<sequence length="96" mass="9695">MTPTPLNPWLRRAGLLLASLLVTALVMLAASAGAGAYMRWAGALSPSQEALLRGALLVTPGLAVLAGVWMRRRAAAAAAAATDSATTTATPAARRG</sequence>
<keyword evidence="1" id="KW-1133">Transmembrane helix</keyword>
<feature type="transmembrane region" description="Helical" evidence="1">
    <location>
        <begin position="50"/>
        <end position="70"/>
    </location>
</feature>
<keyword evidence="1" id="KW-0472">Membrane</keyword>
<dbReference type="Proteomes" id="UP001379945">
    <property type="component" value="Unassembled WGS sequence"/>
</dbReference>
<organism evidence="2 3">
    <name type="scientific">Ideonella margarita</name>
    <dbReference type="NCBI Taxonomy" id="2984191"/>
    <lineage>
        <taxon>Bacteria</taxon>
        <taxon>Pseudomonadati</taxon>
        <taxon>Pseudomonadota</taxon>
        <taxon>Betaproteobacteria</taxon>
        <taxon>Burkholderiales</taxon>
        <taxon>Sphaerotilaceae</taxon>
        <taxon>Ideonella</taxon>
    </lineage>
</organism>
<gene>
    <name evidence="2" type="ORF">AACH00_15550</name>
</gene>
<protein>
    <submittedName>
        <fullName evidence="2">Uncharacterized protein</fullName>
    </submittedName>
</protein>
<dbReference type="EMBL" id="JBBUTI010000011">
    <property type="protein sequence ID" value="MEK8047777.1"/>
    <property type="molecule type" value="Genomic_DNA"/>
</dbReference>
<name>A0ABU9CAY6_9BURK</name>
<comment type="caution">
    <text evidence="2">The sequence shown here is derived from an EMBL/GenBank/DDBJ whole genome shotgun (WGS) entry which is preliminary data.</text>
</comment>
<evidence type="ECO:0000313" key="3">
    <source>
        <dbReference type="Proteomes" id="UP001379945"/>
    </source>
</evidence>
<dbReference type="RefSeq" id="WP_341400085.1">
    <property type="nucleotide sequence ID" value="NZ_JBBUTI010000011.1"/>
</dbReference>
<keyword evidence="3" id="KW-1185">Reference proteome</keyword>
<keyword evidence="1" id="KW-0812">Transmembrane</keyword>
<accession>A0ABU9CAY6</accession>
<evidence type="ECO:0000313" key="2">
    <source>
        <dbReference type="EMBL" id="MEK8047777.1"/>
    </source>
</evidence>